<keyword evidence="3" id="KW-1185">Reference proteome</keyword>
<feature type="compositionally biased region" description="Polar residues" evidence="1">
    <location>
        <begin position="66"/>
        <end position="84"/>
    </location>
</feature>
<evidence type="ECO:0000256" key="1">
    <source>
        <dbReference type="SAM" id="MobiDB-lite"/>
    </source>
</evidence>
<sequence>MPDEAFQKRNPSVLSSPIDYHSMEASCKHPITFIPLKIRFLKTSIGWANWRGICGGAGISRHDNCSSRSTRPCGFSRTTIRSSY</sequence>
<evidence type="ECO:0000313" key="3">
    <source>
        <dbReference type="Proteomes" id="UP000675880"/>
    </source>
</evidence>
<reference evidence="2 3" key="1">
    <citation type="submission" date="2021-02" db="EMBL/GenBank/DDBJ databases">
        <authorList>
            <person name="Han P."/>
        </authorList>
    </citation>
    <scope>NUCLEOTIDE SEQUENCE [LARGE SCALE GENOMIC DNA]</scope>
    <source>
        <strain evidence="2">Candidatus Nitrospira sp. ZN2</strain>
    </source>
</reference>
<name>A0ABM8QAW4_9BACT</name>
<proteinExistence type="predicted"/>
<gene>
    <name evidence="2" type="ORF">NSPZN2_10004</name>
</gene>
<protein>
    <submittedName>
        <fullName evidence="2">Uncharacterized protein</fullName>
    </submittedName>
</protein>
<accession>A0ABM8QAW4</accession>
<feature type="region of interest" description="Disordered" evidence="1">
    <location>
        <begin position="63"/>
        <end position="84"/>
    </location>
</feature>
<evidence type="ECO:0000313" key="2">
    <source>
        <dbReference type="EMBL" id="CAE6686707.1"/>
    </source>
</evidence>
<dbReference type="EMBL" id="CAJNBJ010000001">
    <property type="protein sequence ID" value="CAE6686707.1"/>
    <property type="molecule type" value="Genomic_DNA"/>
</dbReference>
<dbReference type="Proteomes" id="UP000675880">
    <property type="component" value="Unassembled WGS sequence"/>
</dbReference>
<organism evidence="2 3">
    <name type="scientific">Nitrospira defluvii</name>
    <dbReference type="NCBI Taxonomy" id="330214"/>
    <lineage>
        <taxon>Bacteria</taxon>
        <taxon>Pseudomonadati</taxon>
        <taxon>Nitrospirota</taxon>
        <taxon>Nitrospiria</taxon>
        <taxon>Nitrospirales</taxon>
        <taxon>Nitrospiraceae</taxon>
        <taxon>Nitrospira</taxon>
    </lineage>
</organism>
<comment type="caution">
    <text evidence="2">The sequence shown here is derived from an EMBL/GenBank/DDBJ whole genome shotgun (WGS) entry which is preliminary data.</text>
</comment>